<dbReference type="EMBL" id="QZWG01000012">
    <property type="protein sequence ID" value="RZB76692.1"/>
    <property type="molecule type" value="Genomic_DNA"/>
</dbReference>
<dbReference type="EMBL" id="QZWG01000012">
    <property type="protein sequence ID" value="RZB76693.1"/>
    <property type="molecule type" value="Genomic_DNA"/>
</dbReference>
<dbReference type="Proteomes" id="UP000289340">
    <property type="component" value="Chromosome 12"/>
</dbReference>
<evidence type="ECO:0000313" key="1">
    <source>
        <dbReference type="EMBL" id="RZB76692.1"/>
    </source>
</evidence>
<sequence length="216" mass="23780">MKANVDNLVPPKIVWRRRPQDPPVLLNEGRGFYGGVPAVLDQCSKAGAVVPAKYNCMMKVQGLSGQQTRNLAPVSHISQNVSAEQITPNVWQDIMDLLLRSPIVLASLISRGMVAALSKLEEVCTTKLSFLVGGQLLYLQSLLGNLPCLIHPIVPTQKLLGFVRALESHGFCSIFLLIAATVSWVPTSMKNWFSSWNFLVEPDVFGQEKGKQKQKV</sequence>
<protein>
    <submittedName>
        <fullName evidence="1">APO protein 4, mitochondrial isoform A</fullName>
    </submittedName>
    <submittedName>
        <fullName evidence="2">APO protein 4, mitochondrial isoform B</fullName>
    </submittedName>
</protein>
<gene>
    <name evidence="1" type="ORF">D0Y65_034904</name>
</gene>
<keyword evidence="3" id="KW-1185">Reference proteome</keyword>
<name>A0A445HSL4_GLYSO</name>
<evidence type="ECO:0000313" key="2">
    <source>
        <dbReference type="EMBL" id="RZB76693.1"/>
    </source>
</evidence>
<organism evidence="1 3">
    <name type="scientific">Glycine soja</name>
    <name type="common">Wild soybean</name>
    <dbReference type="NCBI Taxonomy" id="3848"/>
    <lineage>
        <taxon>Eukaryota</taxon>
        <taxon>Viridiplantae</taxon>
        <taxon>Streptophyta</taxon>
        <taxon>Embryophyta</taxon>
        <taxon>Tracheophyta</taxon>
        <taxon>Spermatophyta</taxon>
        <taxon>Magnoliopsida</taxon>
        <taxon>eudicotyledons</taxon>
        <taxon>Gunneridae</taxon>
        <taxon>Pentapetalae</taxon>
        <taxon>rosids</taxon>
        <taxon>fabids</taxon>
        <taxon>Fabales</taxon>
        <taxon>Fabaceae</taxon>
        <taxon>Papilionoideae</taxon>
        <taxon>50 kb inversion clade</taxon>
        <taxon>NPAAA clade</taxon>
        <taxon>indigoferoid/millettioid clade</taxon>
        <taxon>Phaseoleae</taxon>
        <taxon>Glycine</taxon>
        <taxon>Glycine subgen. Soja</taxon>
    </lineage>
</organism>
<accession>A0A445HSL4</accession>
<proteinExistence type="predicted"/>
<comment type="caution">
    <text evidence="1">The sequence shown here is derived from an EMBL/GenBank/DDBJ whole genome shotgun (WGS) entry which is preliminary data.</text>
</comment>
<reference evidence="1 3" key="1">
    <citation type="submission" date="2018-09" db="EMBL/GenBank/DDBJ databases">
        <title>A high-quality reference genome of wild soybean provides a powerful tool to mine soybean genomes.</title>
        <authorList>
            <person name="Xie M."/>
            <person name="Chung C.Y.L."/>
            <person name="Li M.-W."/>
            <person name="Wong F.-L."/>
            <person name="Chan T.-F."/>
            <person name="Lam H.-M."/>
        </authorList>
    </citation>
    <scope>NUCLEOTIDE SEQUENCE [LARGE SCALE GENOMIC DNA]</scope>
    <source>
        <strain evidence="3">cv. W05</strain>
        <tissue evidence="1">Hypocotyl of etiolated seedlings</tissue>
    </source>
</reference>
<dbReference type="AlphaFoldDB" id="A0A445HSL4"/>
<evidence type="ECO:0000313" key="3">
    <source>
        <dbReference type="Proteomes" id="UP000289340"/>
    </source>
</evidence>